<dbReference type="SUPFAM" id="SSF158472">
    <property type="entry name" value="HAMP domain-like"/>
    <property type="match status" value="1"/>
</dbReference>
<keyword evidence="3" id="KW-0472">Membrane</keyword>
<dbReference type="SUPFAM" id="SSF55073">
    <property type="entry name" value="Nucleotide cyclase"/>
    <property type="match status" value="1"/>
</dbReference>
<dbReference type="CDD" id="cd01949">
    <property type="entry name" value="GGDEF"/>
    <property type="match status" value="1"/>
</dbReference>
<reference evidence="6 7" key="1">
    <citation type="submission" date="2020-01" db="EMBL/GenBank/DDBJ databases">
        <title>Pseudarthrobacter psychrotolerans sp. nov., isolated from antarctic soil.</title>
        <authorList>
            <person name="Shin Y."/>
            <person name="Park W."/>
        </authorList>
    </citation>
    <scope>NUCLEOTIDE SEQUENCE [LARGE SCALE GENOMIC DNA]</scope>
    <source>
        <strain evidence="6 7">YJ56</strain>
    </source>
</reference>
<keyword evidence="1 3" id="KW-0812">Transmembrane</keyword>
<dbReference type="FunFam" id="3.30.70.270:FF:000001">
    <property type="entry name" value="Diguanylate cyclase domain protein"/>
    <property type="match status" value="1"/>
</dbReference>
<keyword evidence="2 3" id="KW-1133">Transmembrane helix</keyword>
<dbReference type="InterPro" id="IPR000160">
    <property type="entry name" value="GGDEF_dom"/>
</dbReference>
<sequence length="452" mass="48900">MHKTPTAPRSFSLQREWSGAFTLMLLALFIGAAVTVVGVRFVVNEMEAATGRLQDEYGSVEELTAALDTHEQLGHQLLAAAPVNREAFVLEQQDIEALFGAAAAVRAADEGRPGALSAAHQDWQTGLEHAGLWGDQLRNLSGINVTDAPAFAAASSTVRTQLAAVQQSSLQALNRGLVDTRELEGLLVIGRFGLFVAAIGATLYFRRRMVKDLMRPVNSLRRGVLKLQSGDYSHRLDVARRDELGEVAVAFNGMAAALQDSHKALTYRATHDDLTGLANRAALAERLLASFEPDSDRRTRHEGLLFIDIDDFKDVNDSLGHQGGDALLAQLAERLRASVRSHDLVARLGGDEFAVVVLDNDDGTPATGPVAERIYEALSEPFMIGNRSLRVSLSMGVAQRTAETADVTELLRQADSAMYRAKLGGKARYEIHGGAAAVVEPVETGRVRFIEQ</sequence>
<keyword evidence="7" id="KW-1185">Reference proteome</keyword>
<evidence type="ECO:0000256" key="1">
    <source>
        <dbReference type="ARBA" id="ARBA00022692"/>
    </source>
</evidence>
<dbReference type="Pfam" id="PF00990">
    <property type="entry name" value="GGDEF"/>
    <property type="match status" value="1"/>
</dbReference>
<dbReference type="PROSITE" id="PS50887">
    <property type="entry name" value="GGDEF"/>
    <property type="match status" value="1"/>
</dbReference>
<dbReference type="AlphaFoldDB" id="A0A6P1NXU7"/>
<dbReference type="InterPro" id="IPR029787">
    <property type="entry name" value="Nucleotide_cyclase"/>
</dbReference>
<name>A0A6P1NXU7_9MICC</name>
<dbReference type="SMART" id="SM00304">
    <property type="entry name" value="HAMP"/>
    <property type="match status" value="1"/>
</dbReference>
<feature type="domain" description="HAMP" evidence="4">
    <location>
        <begin position="211"/>
        <end position="263"/>
    </location>
</feature>
<dbReference type="PROSITE" id="PS50885">
    <property type="entry name" value="HAMP"/>
    <property type="match status" value="1"/>
</dbReference>
<evidence type="ECO:0000259" key="5">
    <source>
        <dbReference type="PROSITE" id="PS50887"/>
    </source>
</evidence>
<dbReference type="SMART" id="SM00267">
    <property type="entry name" value="GGDEF"/>
    <property type="match status" value="1"/>
</dbReference>
<accession>A0A6P1NXU7</accession>
<evidence type="ECO:0000313" key="6">
    <source>
        <dbReference type="EMBL" id="QHK21861.1"/>
    </source>
</evidence>
<dbReference type="InterPro" id="IPR052163">
    <property type="entry name" value="DGC-Regulatory_Protein"/>
</dbReference>
<dbReference type="PANTHER" id="PTHR46663">
    <property type="entry name" value="DIGUANYLATE CYCLASE DGCT-RELATED"/>
    <property type="match status" value="1"/>
</dbReference>
<evidence type="ECO:0000256" key="2">
    <source>
        <dbReference type="ARBA" id="ARBA00022989"/>
    </source>
</evidence>
<dbReference type="Gene3D" id="6.10.340.10">
    <property type="match status" value="1"/>
</dbReference>
<dbReference type="KEGG" id="psey:GU243_21795"/>
<dbReference type="Pfam" id="PF00672">
    <property type="entry name" value="HAMP"/>
    <property type="match status" value="1"/>
</dbReference>
<dbReference type="GO" id="GO:0016020">
    <property type="term" value="C:membrane"/>
    <property type="evidence" value="ECO:0007669"/>
    <property type="project" value="InterPro"/>
</dbReference>
<protein>
    <submittedName>
        <fullName evidence="6">Diguanylate cyclase</fullName>
    </submittedName>
</protein>
<dbReference type="GO" id="GO:0007165">
    <property type="term" value="P:signal transduction"/>
    <property type="evidence" value="ECO:0007669"/>
    <property type="project" value="InterPro"/>
</dbReference>
<evidence type="ECO:0000256" key="3">
    <source>
        <dbReference type="SAM" id="Phobius"/>
    </source>
</evidence>
<dbReference type="CDD" id="cd06225">
    <property type="entry name" value="HAMP"/>
    <property type="match status" value="1"/>
</dbReference>
<dbReference type="NCBIfam" id="TIGR00254">
    <property type="entry name" value="GGDEF"/>
    <property type="match status" value="1"/>
</dbReference>
<dbReference type="Gene3D" id="3.30.70.270">
    <property type="match status" value="1"/>
</dbReference>
<dbReference type="InterPro" id="IPR043128">
    <property type="entry name" value="Rev_trsase/Diguanyl_cyclase"/>
</dbReference>
<dbReference type="EMBL" id="CP047898">
    <property type="protein sequence ID" value="QHK21861.1"/>
    <property type="molecule type" value="Genomic_DNA"/>
</dbReference>
<feature type="transmembrane region" description="Helical" evidence="3">
    <location>
        <begin position="21"/>
        <end position="43"/>
    </location>
</feature>
<feature type="domain" description="GGDEF" evidence="5">
    <location>
        <begin position="300"/>
        <end position="434"/>
    </location>
</feature>
<gene>
    <name evidence="6" type="ORF">GU243_21795</name>
</gene>
<dbReference type="InterPro" id="IPR003660">
    <property type="entry name" value="HAMP_dom"/>
</dbReference>
<dbReference type="Proteomes" id="UP000464186">
    <property type="component" value="Chromosome"/>
</dbReference>
<evidence type="ECO:0000313" key="7">
    <source>
        <dbReference type="Proteomes" id="UP000464186"/>
    </source>
</evidence>
<feature type="transmembrane region" description="Helical" evidence="3">
    <location>
        <begin position="185"/>
        <end position="205"/>
    </location>
</feature>
<dbReference type="PANTHER" id="PTHR46663:SF2">
    <property type="entry name" value="GGDEF DOMAIN-CONTAINING PROTEIN"/>
    <property type="match status" value="1"/>
</dbReference>
<evidence type="ECO:0000259" key="4">
    <source>
        <dbReference type="PROSITE" id="PS50885"/>
    </source>
</evidence>
<proteinExistence type="predicted"/>
<organism evidence="6 7">
    <name type="scientific">Pseudarthrobacter psychrotolerans</name>
    <dbReference type="NCBI Taxonomy" id="2697569"/>
    <lineage>
        <taxon>Bacteria</taxon>
        <taxon>Bacillati</taxon>
        <taxon>Actinomycetota</taxon>
        <taxon>Actinomycetes</taxon>
        <taxon>Micrococcales</taxon>
        <taxon>Micrococcaceae</taxon>
        <taxon>Pseudarthrobacter</taxon>
    </lineage>
</organism>